<dbReference type="SUPFAM" id="SSF88946">
    <property type="entry name" value="Sigma2 domain of RNA polymerase sigma factors"/>
    <property type="match status" value="1"/>
</dbReference>
<feature type="domain" description="RNA polymerase sigma factor 70 region 4 type 2" evidence="6">
    <location>
        <begin position="108"/>
        <end position="158"/>
    </location>
</feature>
<gene>
    <name evidence="7" type="ORF">EHT25_20025</name>
</gene>
<dbReference type="NCBIfam" id="TIGR02937">
    <property type="entry name" value="sigma70-ECF"/>
    <property type="match status" value="1"/>
</dbReference>
<evidence type="ECO:0000256" key="1">
    <source>
        <dbReference type="ARBA" id="ARBA00010641"/>
    </source>
</evidence>
<dbReference type="EMBL" id="RQJO01000009">
    <property type="protein sequence ID" value="RRB02735.1"/>
    <property type="molecule type" value="Genomic_DNA"/>
</dbReference>
<evidence type="ECO:0000259" key="5">
    <source>
        <dbReference type="Pfam" id="PF04542"/>
    </source>
</evidence>
<dbReference type="InterPro" id="IPR039425">
    <property type="entry name" value="RNA_pol_sigma-70-like"/>
</dbReference>
<dbReference type="InterPro" id="IPR014284">
    <property type="entry name" value="RNA_pol_sigma-70_dom"/>
</dbReference>
<proteinExistence type="inferred from homology"/>
<dbReference type="GO" id="GO:0016987">
    <property type="term" value="F:sigma factor activity"/>
    <property type="evidence" value="ECO:0007669"/>
    <property type="project" value="UniProtKB-KW"/>
</dbReference>
<dbReference type="SUPFAM" id="SSF88659">
    <property type="entry name" value="Sigma3 and sigma4 domains of RNA polymerase sigma factors"/>
    <property type="match status" value="1"/>
</dbReference>
<dbReference type="AlphaFoldDB" id="A0A3P1BNX0"/>
<keyword evidence="4" id="KW-0804">Transcription</keyword>
<keyword evidence="2" id="KW-0805">Transcription regulation</keyword>
<sequence length="165" mass="19599">MKLQPEKDQFLALIEDHKKIIFKVCNSYCKDSEDRKDLVQEVIIQLWQSYGRYDEQYKLSTWIYRITLNVAISFYRTERTRKSHTQPIHDALIDIAEEAQEVESDSGLLHRFINQLDELNRALMILYLDEKSYRDISDILGISETNVATKINRIKQKLKLQFSKL</sequence>
<feature type="domain" description="RNA polymerase sigma-70 region 2" evidence="5">
    <location>
        <begin position="13"/>
        <end position="79"/>
    </location>
</feature>
<dbReference type="PANTHER" id="PTHR43133:SF45">
    <property type="entry name" value="RNA POLYMERASE ECF-TYPE SIGMA FACTOR"/>
    <property type="match status" value="1"/>
</dbReference>
<dbReference type="GO" id="GO:0006352">
    <property type="term" value="P:DNA-templated transcription initiation"/>
    <property type="evidence" value="ECO:0007669"/>
    <property type="project" value="InterPro"/>
</dbReference>
<organism evidence="7 8">
    <name type="scientific">Larkinella rosea</name>
    <dbReference type="NCBI Taxonomy" id="2025312"/>
    <lineage>
        <taxon>Bacteria</taxon>
        <taxon>Pseudomonadati</taxon>
        <taxon>Bacteroidota</taxon>
        <taxon>Cytophagia</taxon>
        <taxon>Cytophagales</taxon>
        <taxon>Spirosomataceae</taxon>
        <taxon>Larkinella</taxon>
    </lineage>
</organism>
<evidence type="ECO:0000256" key="3">
    <source>
        <dbReference type="ARBA" id="ARBA00023082"/>
    </source>
</evidence>
<dbReference type="InterPro" id="IPR013249">
    <property type="entry name" value="RNA_pol_sigma70_r4_t2"/>
</dbReference>
<dbReference type="Pfam" id="PF04542">
    <property type="entry name" value="Sigma70_r2"/>
    <property type="match status" value="1"/>
</dbReference>
<dbReference type="GO" id="GO:0003677">
    <property type="term" value="F:DNA binding"/>
    <property type="evidence" value="ECO:0007669"/>
    <property type="project" value="InterPro"/>
</dbReference>
<keyword evidence="3" id="KW-0731">Sigma factor</keyword>
<dbReference type="RefSeq" id="WP_124876898.1">
    <property type="nucleotide sequence ID" value="NZ_RQJO01000009.1"/>
</dbReference>
<dbReference type="InterPro" id="IPR007627">
    <property type="entry name" value="RNA_pol_sigma70_r2"/>
</dbReference>
<comment type="caution">
    <text evidence="7">The sequence shown here is derived from an EMBL/GenBank/DDBJ whole genome shotgun (WGS) entry which is preliminary data.</text>
</comment>
<dbReference type="OrthoDB" id="9780326at2"/>
<evidence type="ECO:0000313" key="8">
    <source>
        <dbReference type="Proteomes" id="UP000271925"/>
    </source>
</evidence>
<dbReference type="InterPro" id="IPR013325">
    <property type="entry name" value="RNA_pol_sigma_r2"/>
</dbReference>
<dbReference type="Gene3D" id="1.10.10.10">
    <property type="entry name" value="Winged helix-like DNA-binding domain superfamily/Winged helix DNA-binding domain"/>
    <property type="match status" value="1"/>
</dbReference>
<dbReference type="Proteomes" id="UP000271925">
    <property type="component" value="Unassembled WGS sequence"/>
</dbReference>
<dbReference type="Gene3D" id="1.10.1740.10">
    <property type="match status" value="1"/>
</dbReference>
<evidence type="ECO:0000259" key="6">
    <source>
        <dbReference type="Pfam" id="PF08281"/>
    </source>
</evidence>
<dbReference type="PANTHER" id="PTHR43133">
    <property type="entry name" value="RNA POLYMERASE ECF-TYPE SIGMA FACTO"/>
    <property type="match status" value="1"/>
</dbReference>
<name>A0A3P1BNX0_9BACT</name>
<keyword evidence="8" id="KW-1185">Reference proteome</keyword>
<dbReference type="Pfam" id="PF08281">
    <property type="entry name" value="Sigma70_r4_2"/>
    <property type="match status" value="1"/>
</dbReference>
<evidence type="ECO:0000256" key="2">
    <source>
        <dbReference type="ARBA" id="ARBA00023015"/>
    </source>
</evidence>
<dbReference type="InterPro" id="IPR013324">
    <property type="entry name" value="RNA_pol_sigma_r3/r4-like"/>
</dbReference>
<evidence type="ECO:0000256" key="4">
    <source>
        <dbReference type="ARBA" id="ARBA00023163"/>
    </source>
</evidence>
<accession>A0A3P1BNX0</accession>
<comment type="similarity">
    <text evidence="1">Belongs to the sigma-70 factor family. ECF subfamily.</text>
</comment>
<protein>
    <submittedName>
        <fullName evidence="7">Sigma-70 family RNA polymerase sigma factor</fullName>
    </submittedName>
</protein>
<dbReference type="InterPro" id="IPR036388">
    <property type="entry name" value="WH-like_DNA-bd_sf"/>
</dbReference>
<evidence type="ECO:0000313" key="7">
    <source>
        <dbReference type="EMBL" id="RRB02735.1"/>
    </source>
</evidence>
<reference evidence="7 8" key="1">
    <citation type="submission" date="2018-11" db="EMBL/GenBank/DDBJ databases">
        <authorList>
            <person name="Zhou Z."/>
            <person name="Wang G."/>
        </authorList>
    </citation>
    <scope>NUCLEOTIDE SEQUENCE [LARGE SCALE GENOMIC DNA]</scope>
    <source>
        <strain evidence="7 8">KCTC52004</strain>
    </source>
</reference>